<gene>
    <name evidence="1" type="ORF">ACFPH6_32470</name>
</gene>
<evidence type="ECO:0000313" key="1">
    <source>
        <dbReference type="EMBL" id="MFC4469183.1"/>
    </source>
</evidence>
<keyword evidence="2" id="KW-1185">Reference proteome</keyword>
<proteinExistence type="predicted"/>
<evidence type="ECO:0000313" key="2">
    <source>
        <dbReference type="Proteomes" id="UP001596012"/>
    </source>
</evidence>
<organism evidence="1 2">
    <name type="scientific">Streptomyces xiangluensis</name>
    <dbReference type="NCBI Taxonomy" id="2665720"/>
    <lineage>
        <taxon>Bacteria</taxon>
        <taxon>Bacillati</taxon>
        <taxon>Actinomycetota</taxon>
        <taxon>Actinomycetes</taxon>
        <taxon>Kitasatosporales</taxon>
        <taxon>Streptomycetaceae</taxon>
        <taxon>Streptomyces</taxon>
    </lineage>
</organism>
<accession>A0ABV8YVB5</accession>
<dbReference type="Proteomes" id="UP001596012">
    <property type="component" value="Unassembled WGS sequence"/>
</dbReference>
<dbReference type="EMBL" id="JBHSFG010000059">
    <property type="protein sequence ID" value="MFC4469183.1"/>
    <property type="molecule type" value="Genomic_DNA"/>
</dbReference>
<protein>
    <submittedName>
        <fullName evidence="1">Uncharacterized protein</fullName>
    </submittedName>
</protein>
<reference evidence="2" key="1">
    <citation type="journal article" date="2019" name="Int. J. Syst. Evol. Microbiol.">
        <title>The Global Catalogue of Microorganisms (GCM) 10K type strain sequencing project: providing services to taxonomists for standard genome sequencing and annotation.</title>
        <authorList>
            <consortium name="The Broad Institute Genomics Platform"/>
            <consortium name="The Broad Institute Genome Sequencing Center for Infectious Disease"/>
            <person name="Wu L."/>
            <person name="Ma J."/>
        </authorList>
    </citation>
    <scope>NUCLEOTIDE SEQUENCE [LARGE SCALE GENOMIC DNA]</scope>
    <source>
        <strain evidence="2">DT43</strain>
    </source>
</reference>
<comment type="caution">
    <text evidence="1">The sequence shown here is derived from an EMBL/GenBank/DDBJ whole genome shotgun (WGS) entry which is preliminary data.</text>
</comment>
<dbReference type="RefSeq" id="WP_386347741.1">
    <property type="nucleotide sequence ID" value="NZ_JBHSFG010000059.1"/>
</dbReference>
<sequence length="209" mass="22457">MTDAAVELDTVEPVESAQLVAHCHWHRMTALYAPQGQCIVEDFSLPLPLYGWDRGSDWGYGTGTRSFFARLYRNDDAPSGAPTIWLSGSQPDLTDVVALTHALQEATGTARREVVDALTADRKSPQQRAVATQGWEPASCTSPCPCGTSDCGHGEPCPNDECIGHDIHTMRNPSSEADVTAWQDHFDCCEGCGASVLGISLPERAPGAK</sequence>
<name>A0ABV8YVB5_9ACTN</name>